<proteinExistence type="predicted"/>
<gene>
    <name evidence="3" type="ORF">A8708_31605</name>
</gene>
<feature type="domain" description="SPW repeat-containing integral membrane" evidence="2">
    <location>
        <begin position="5"/>
        <end position="96"/>
    </location>
</feature>
<keyword evidence="4" id="KW-1185">Reference proteome</keyword>
<keyword evidence="1" id="KW-0812">Transmembrane</keyword>
<organism evidence="3 4">
    <name type="scientific">Paenibacillus oryzisoli</name>
    <dbReference type="NCBI Taxonomy" id="1850517"/>
    <lineage>
        <taxon>Bacteria</taxon>
        <taxon>Bacillati</taxon>
        <taxon>Bacillota</taxon>
        <taxon>Bacilli</taxon>
        <taxon>Bacillales</taxon>
        <taxon>Paenibacillaceae</taxon>
        <taxon>Paenibacillus</taxon>
    </lineage>
</organism>
<evidence type="ECO:0000313" key="3">
    <source>
        <dbReference type="EMBL" id="OAS21411.1"/>
    </source>
</evidence>
<dbReference type="STRING" id="1850517.A8708_31605"/>
<name>A0A198AK44_9BACL</name>
<dbReference type="AlphaFoldDB" id="A0A198AK44"/>
<comment type="caution">
    <text evidence="3">The sequence shown here is derived from an EMBL/GenBank/DDBJ whole genome shotgun (WGS) entry which is preliminary data.</text>
</comment>
<evidence type="ECO:0000313" key="4">
    <source>
        <dbReference type="Proteomes" id="UP000078454"/>
    </source>
</evidence>
<reference evidence="3 4" key="1">
    <citation type="submission" date="2016-05" db="EMBL/GenBank/DDBJ databases">
        <title>Paenibacillus sp. 1ZS3-15 nov., isolated from the rhizosphere soil.</title>
        <authorList>
            <person name="Zhang X.X."/>
            <person name="Zhang J."/>
        </authorList>
    </citation>
    <scope>NUCLEOTIDE SEQUENCE [LARGE SCALE GENOMIC DNA]</scope>
    <source>
        <strain evidence="3 4">1ZS3-15</strain>
    </source>
</reference>
<feature type="transmembrane region" description="Helical" evidence="1">
    <location>
        <begin position="30"/>
        <end position="50"/>
    </location>
</feature>
<dbReference type="RefSeq" id="WP_068662982.1">
    <property type="nucleotide sequence ID" value="NZ_LYPB01000049.1"/>
</dbReference>
<feature type="transmembrane region" description="Helical" evidence="1">
    <location>
        <begin position="57"/>
        <end position="76"/>
    </location>
</feature>
<dbReference type="Pfam" id="PF03779">
    <property type="entry name" value="SPW"/>
    <property type="match status" value="1"/>
</dbReference>
<keyword evidence="1" id="KW-1133">Transmembrane helix</keyword>
<sequence>MYLKNSLSALMGLWFLLTPWVFGFGDVTNALFTCALFGSLQFVSSMLALGKTGKHMWQNWVCVGCGVVFIVFPNVYHLTFMAFFSFVALGFMTILINYANLYPDSQ</sequence>
<protein>
    <recommendedName>
        <fullName evidence="2">SPW repeat-containing integral membrane domain-containing protein</fullName>
    </recommendedName>
</protein>
<dbReference type="OrthoDB" id="32521at2"/>
<dbReference type="InterPro" id="IPR005530">
    <property type="entry name" value="SPW"/>
</dbReference>
<dbReference type="Proteomes" id="UP000078454">
    <property type="component" value="Unassembled WGS sequence"/>
</dbReference>
<keyword evidence="1" id="KW-0472">Membrane</keyword>
<accession>A0A198AK44</accession>
<feature type="transmembrane region" description="Helical" evidence="1">
    <location>
        <begin position="7"/>
        <end position="24"/>
    </location>
</feature>
<dbReference type="EMBL" id="LYPB01000049">
    <property type="protein sequence ID" value="OAS21411.1"/>
    <property type="molecule type" value="Genomic_DNA"/>
</dbReference>
<feature type="transmembrane region" description="Helical" evidence="1">
    <location>
        <begin position="82"/>
        <end position="101"/>
    </location>
</feature>
<evidence type="ECO:0000256" key="1">
    <source>
        <dbReference type="SAM" id="Phobius"/>
    </source>
</evidence>
<evidence type="ECO:0000259" key="2">
    <source>
        <dbReference type="Pfam" id="PF03779"/>
    </source>
</evidence>